<proteinExistence type="predicted"/>
<evidence type="ECO:0000256" key="1">
    <source>
        <dbReference type="SAM" id="SignalP"/>
    </source>
</evidence>
<sequence>MSFKNLGVTGLLVALTMLLPYQVNAQEQAVEITGEIMDVDHMPFWQGLEDEPSFPLMFRAVVVENTDAEPDSNEGPVGGGVYIDSVLSITFEIYDGNETLLFTDSFNPPVTGSTGLEGGSATYAIPGESEIFFDFDNMMWIAAPPQESMDYGRVVSLGILSALFGGMEPDFPMPEEAPEEFTGELFADLSGYPLLIEGETFYPFQYLLFSPFSEEEQEQQESGFYGIATFIQYIDLDADGDGVPDALDVCSPTILNESVEFASIDTGVPNIVDESGCSIMDRYAACHVEEEPVRGIRSVRRGPSSCEKAVSYELVADGIISYAEARMLRDALYRAATSVADNPLYKEGSVGGENPLYEGDN</sequence>
<protein>
    <submittedName>
        <fullName evidence="2">Uncharacterized protein</fullName>
    </submittedName>
</protein>
<dbReference type="OrthoDB" id="6235255at2"/>
<evidence type="ECO:0000313" key="2">
    <source>
        <dbReference type="EMBL" id="RUO50106.1"/>
    </source>
</evidence>
<comment type="caution">
    <text evidence="2">The sequence shown here is derived from an EMBL/GenBank/DDBJ whole genome shotgun (WGS) entry which is preliminary data.</text>
</comment>
<accession>A0A432XN21</accession>
<keyword evidence="1" id="KW-0732">Signal</keyword>
<dbReference type="EMBL" id="PIPT01000002">
    <property type="protein sequence ID" value="RUO50106.1"/>
    <property type="molecule type" value="Genomic_DNA"/>
</dbReference>
<organism evidence="2 3">
    <name type="scientific">Pseudidiomarina aquimaris</name>
    <dbReference type="NCBI Taxonomy" id="641841"/>
    <lineage>
        <taxon>Bacteria</taxon>
        <taxon>Pseudomonadati</taxon>
        <taxon>Pseudomonadota</taxon>
        <taxon>Gammaproteobacteria</taxon>
        <taxon>Alteromonadales</taxon>
        <taxon>Idiomarinaceae</taxon>
        <taxon>Pseudidiomarina</taxon>
    </lineage>
</organism>
<evidence type="ECO:0000313" key="3">
    <source>
        <dbReference type="Proteomes" id="UP000286678"/>
    </source>
</evidence>
<name>A0A432XN21_9GAMM</name>
<dbReference type="RefSeq" id="WP_126832994.1">
    <property type="nucleotide sequence ID" value="NZ_PIPT01000002.1"/>
</dbReference>
<dbReference type="Proteomes" id="UP000286678">
    <property type="component" value="Unassembled WGS sequence"/>
</dbReference>
<feature type="signal peptide" evidence="1">
    <location>
        <begin position="1"/>
        <end position="25"/>
    </location>
</feature>
<reference evidence="3" key="1">
    <citation type="journal article" date="2018" name="Front. Microbiol.">
        <title>Genome-Based Analysis Reveals the Taxonomy and Diversity of the Family Idiomarinaceae.</title>
        <authorList>
            <person name="Liu Y."/>
            <person name="Lai Q."/>
            <person name="Shao Z."/>
        </authorList>
    </citation>
    <scope>NUCLEOTIDE SEQUENCE [LARGE SCALE GENOMIC DNA]</scope>
    <source>
        <strain evidence="3">SW15</strain>
    </source>
</reference>
<gene>
    <name evidence="2" type="ORF">CWE21_02990</name>
</gene>
<feature type="chain" id="PRO_5019350778" evidence="1">
    <location>
        <begin position="26"/>
        <end position="361"/>
    </location>
</feature>
<dbReference type="AlphaFoldDB" id="A0A432XN21"/>
<keyword evidence="3" id="KW-1185">Reference proteome</keyword>